<dbReference type="PANTHER" id="PTHR13234:SF8">
    <property type="entry name" value="GAMMA-INTERFERON-INDUCIBLE LYSOSOMAL THIOL REDUCTASE"/>
    <property type="match status" value="1"/>
</dbReference>
<keyword evidence="3" id="KW-0964">Secreted</keyword>
<dbReference type="GO" id="GO:0005576">
    <property type="term" value="C:extracellular region"/>
    <property type="evidence" value="ECO:0007669"/>
    <property type="project" value="UniProtKB-SubCell"/>
</dbReference>
<name>A0A1V9XW42_9ACAR</name>
<gene>
    <name evidence="6" type="ORF">BIW11_06937</name>
</gene>
<evidence type="ECO:0000256" key="3">
    <source>
        <dbReference type="ARBA" id="ARBA00022525"/>
    </source>
</evidence>
<comment type="caution">
    <text evidence="6">The sequence shown here is derived from an EMBL/GenBank/DDBJ whole genome shotgun (WGS) entry which is preliminary data.</text>
</comment>
<keyword evidence="4" id="KW-0732">Signal</keyword>
<dbReference type="InterPro" id="IPR004911">
    <property type="entry name" value="Interferon-induced_GILT"/>
</dbReference>
<evidence type="ECO:0000256" key="1">
    <source>
        <dbReference type="ARBA" id="ARBA00004613"/>
    </source>
</evidence>
<dbReference type="Proteomes" id="UP000192247">
    <property type="component" value="Unassembled WGS sequence"/>
</dbReference>
<evidence type="ECO:0000256" key="4">
    <source>
        <dbReference type="ARBA" id="ARBA00022729"/>
    </source>
</evidence>
<dbReference type="AlphaFoldDB" id="A0A1V9XW42"/>
<dbReference type="EMBL" id="MNPL01003282">
    <property type="protein sequence ID" value="OQR77652.1"/>
    <property type="molecule type" value="Genomic_DNA"/>
</dbReference>
<comment type="similarity">
    <text evidence="2">Belongs to the GILT family.</text>
</comment>
<dbReference type="InParanoid" id="A0A1V9XW42"/>
<dbReference type="OrthoDB" id="6516860at2759"/>
<organism evidence="6 7">
    <name type="scientific">Tropilaelaps mercedesae</name>
    <dbReference type="NCBI Taxonomy" id="418985"/>
    <lineage>
        <taxon>Eukaryota</taxon>
        <taxon>Metazoa</taxon>
        <taxon>Ecdysozoa</taxon>
        <taxon>Arthropoda</taxon>
        <taxon>Chelicerata</taxon>
        <taxon>Arachnida</taxon>
        <taxon>Acari</taxon>
        <taxon>Parasitiformes</taxon>
        <taxon>Mesostigmata</taxon>
        <taxon>Gamasina</taxon>
        <taxon>Dermanyssoidea</taxon>
        <taxon>Laelapidae</taxon>
        <taxon>Tropilaelaps</taxon>
    </lineage>
</organism>
<keyword evidence="5" id="KW-0325">Glycoprotein</keyword>
<evidence type="ECO:0000313" key="6">
    <source>
        <dbReference type="EMBL" id="OQR77652.1"/>
    </source>
</evidence>
<dbReference type="STRING" id="418985.A0A1V9XW42"/>
<evidence type="ECO:0000256" key="2">
    <source>
        <dbReference type="ARBA" id="ARBA00005679"/>
    </source>
</evidence>
<accession>A0A1V9XW42</accession>
<reference evidence="6 7" key="1">
    <citation type="journal article" date="2017" name="Gigascience">
        <title>Draft genome of the honey bee ectoparasitic mite, Tropilaelaps mercedesae, is shaped by the parasitic life history.</title>
        <authorList>
            <person name="Dong X."/>
            <person name="Armstrong S.D."/>
            <person name="Xia D."/>
            <person name="Makepeace B.L."/>
            <person name="Darby A.C."/>
            <person name="Kadowaki T."/>
        </authorList>
    </citation>
    <scope>NUCLEOTIDE SEQUENCE [LARGE SCALE GENOMIC DNA]</scope>
    <source>
        <strain evidence="6">Wuxi-XJTLU</strain>
    </source>
</reference>
<keyword evidence="7" id="KW-1185">Reference proteome</keyword>
<evidence type="ECO:0000313" key="7">
    <source>
        <dbReference type="Proteomes" id="UP000192247"/>
    </source>
</evidence>
<dbReference type="GO" id="GO:0016671">
    <property type="term" value="F:oxidoreductase activity, acting on a sulfur group of donors, disulfide as acceptor"/>
    <property type="evidence" value="ECO:0007669"/>
    <property type="project" value="InterPro"/>
</dbReference>
<protein>
    <submittedName>
        <fullName evidence="6">GILT protein F37H8.5-like</fullName>
    </submittedName>
</protein>
<evidence type="ECO:0000256" key="5">
    <source>
        <dbReference type="ARBA" id="ARBA00023180"/>
    </source>
</evidence>
<dbReference type="Pfam" id="PF03227">
    <property type="entry name" value="GILT"/>
    <property type="match status" value="1"/>
</dbReference>
<sequence>MLRYVLLLTVANIPALCTTMGVTNVMIFYETLCPASFRQLSHVRETMTKFGDSIFISLVPFGHAQIAIALNGSLYAHCQHGPDECTGNAWHACSHFYMEPKEQLEYAICTMHNDRELTKNLKKCTTPDIVAQLEMCASGSQGSAAVRLMGDLTVLAGAAVDPQGTRCLTGVPSLFVDGHYLSRSDRMRYSLSELICLKASRKPSQCATQSQPQPRYRNNLEI</sequence>
<proteinExistence type="inferred from homology"/>
<dbReference type="PANTHER" id="PTHR13234">
    <property type="entry name" value="GAMMA-INTERFERON INDUCIBLE LYSOSOMAL THIOL REDUCTASE GILT"/>
    <property type="match status" value="1"/>
</dbReference>
<comment type="subcellular location">
    <subcellularLocation>
        <location evidence="1">Secreted</location>
    </subcellularLocation>
</comment>